<protein>
    <submittedName>
        <fullName evidence="5">Uncharacterized protein</fullName>
    </submittedName>
</protein>
<dbReference type="AlphaFoldDB" id="A0A7J7IUZ7"/>
<dbReference type="Proteomes" id="UP000593567">
    <property type="component" value="Unassembled WGS sequence"/>
</dbReference>
<dbReference type="InterPro" id="IPR034720">
    <property type="entry name" value="Viral_alk_exo"/>
</dbReference>
<dbReference type="GO" id="GO:0006281">
    <property type="term" value="P:DNA repair"/>
    <property type="evidence" value="ECO:0007669"/>
    <property type="project" value="UniProtKB-ARBA"/>
</dbReference>
<dbReference type="SUPFAM" id="SSF52980">
    <property type="entry name" value="Restriction endonuclease-like"/>
    <property type="match status" value="1"/>
</dbReference>
<keyword evidence="1" id="KW-0540">Nuclease</keyword>
<comment type="caution">
    <text evidence="5">The sequence shown here is derived from an EMBL/GenBank/DDBJ whole genome shotgun (WGS) entry which is preliminary data.</text>
</comment>
<evidence type="ECO:0000256" key="3">
    <source>
        <dbReference type="ARBA" id="ARBA00022801"/>
    </source>
</evidence>
<dbReference type="GO" id="GO:0004527">
    <property type="term" value="F:exonuclease activity"/>
    <property type="evidence" value="ECO:0007669"/>
    <property type="project" value="UniProtKB-KW"/>
</dbReference>
<keyword evidence="6" id="KW-1185">Reference proteome</keyword>
<dbReference type="PANTHER" id="PTHR47526">
    <property type="entry name" value="ATP-DEPENDENT DNA HELICASE"/>
    <property type="match status" value="1"/>
</dbReference>
<dbReference type="InterPro" id="IPR011604">
    <property type="entry name" value="PDDEXK-like_dom_sf"/>
</dbReference>
<dbReference type="Pfam" id="PF01771">
    <property type="entry name" value="Viral_alk_exo"/>
    <property type="match status" value="1"/>
</dbReference>
<proteinExistence type="predicted"/>
<reference evidence="5" key="1">
    <citation type="submission" date="2020-06" db="EMBL/GenBank/DDBJ databases">
        <title>Draft genome of Bugula neritina, a colonial animal packing powerful symbionts and potential medicines.</title>
        <authorList>
            <person name="Rayko M."/>
        </authorList>
    </citation>
    <scope>NUCLEOTIDE SEQUENCE [LARGE SCALE GENOMIC DNA]</scope>
    <source>
        <strain evidence="5">Kwan_BN1</strain>
    </source>
</reference>
<dbReference type="InterPro" id="IPR011335">
    <property type="entry name" value="Restrct_endonuc-II-like"/>
</dbReference>
<evidence type="ECO:0000313" key="6">
    <source>
        <dbReference type="Proteomes" id="UP000593567"/>
    </source>
</evidence>
<keyword evidence="4" id="KW-0269">Exonuclease</keyword>
<dbReference type="GO" id="GO:0004519">
    <property type="term" value="F:endonuclease activity"/>
    <property type="evidence" value="ECO:0007669"/>
    <property type="project" value="UniProtKB-KW"/>
</dbReference>
<evidence type="ECO:0000256" key="4">
    <source>
        <dbReference type="ARBA" id="ARBA00022839"/>
    </source>
</evidence>
<evidence type="ECO:0000256" key="2">
    <source>
        <dbReference type="ARBA" id="ARBA00022759"/>
    </source>
</evidence>
<dbReference type="PANTHER" id="PTHR47526:SF3">
    <property type="entry name" value="PHD-TYPE DOMAIN-CONTAINING PROTEIN"/>
    <property type="match status" value="1"/>
</dbReference>
<dbReference type="EMBL" id="VXIV02003438">
    <property type="protein sequence ID" value="KAF6017048.1"/>
    <property type="molecule type" value="Genomic_DNA"/>
</dbReference>
<sequence length="153" mass="17381">MYIKHTYKLISFLIDVEPFKNLVMSTLTESADSPEHFSKLVRTMSITRHQVWKIEAATVKQSDSPLWKLLRHGRITASNFYQMKTRMESQDEDARTDMSKLVSLLTSPGDTSSVPSFQHGCSMEANAKQTYLDLNSPHHKKLIVGDCGLFLST</sequence>
<evidence type="ECO:0000256" key="1">
    <source>
        <dbReference type="ARBA" id="ARBA00022722"/>
    </source>
</evidence>
<organism evidence="5 6">
    <name type="scientific">Bugula neritina</name>
    <name type="common">Brown bryozoan</name>
    <name type="synonym">Sertularia neritina</name>
    <dbReference type="NCBI Taxonomy" id="10212"/>
    <lineage>
        <taxon>Eukaryota</taxon>
        <taxon>Metazoa</taxon>
        <taxon>Spiralia</taxon>
        <taxon>Lophotrochozoa</taxon>
        <taxon>Bryozoa</taxon>
        <taxon>Gymnolaemata</taxon>
        <taxon>Cheilostomatida</taxon>
        <taxon>Flustrina</taxon>
        <taxon>Buguloidea</taxon>
        <taxon>Bugulidae</taxon>
        <taxon>Bugula</taxon>
    </lineage>
</organism>
<gene>
    <name evidence="5" type="ORF">EB796_024648</name>
</gene>
<name>A0A7J7IUZ7_BUGNE</name>
<keyword evidence="3" id="KW-0378">Hydrolase</keyword>
<dbReference type="Gene3D" id="3.90.320.10">
    <property type="match status" value="1"/>
</dbReference>
<dbReference type="OrthoDB" id="6062130at2759"/>
<evidence type="ECO:0000313" key="5">
    <source>
        <dbReference type="EMBL" id="KAF6017048.1"/>
    </source>
</evidence>
<accession>A0A7J7IUZ7</accession>
<keyword evidence="2" id="KW-0255">Endonuclease</keyword>